<keyword evidence="7 10" id="KW-0573">Peptidoglycan synthesis</keyword>
<comment type="caution">
    <text evidence="14">The sequence shown here is derived from an EMBL/GenBank/DDBJ whole genome shotgun (WGS) entry which is preliminary data.</text>
</comment>
<evidence type="ECO:0000259" key="13">
    <source>
        <dbReference type="Pfam" id="PF08245"/>
    </source>
</evidence>
<dbReference type="GO" id="GO:0071555">
    <property type="term" value="P:cell wall organization"/>
    <property type="evidence" value="ECO:0007669"/>
    <property type="project" value="UniProtKB-KW"/>
</dbReference>
<dbReference type="InterPro" id="IPR004101">
    <property type="entry name" value="Mur_ligase_C"/>
</dbReference>
<dbReference type="InterPro" id="IPR036615">
    <property type="entry name" value="Mur_ligase_C_dom_sf"/>
</dbReference>
<feature type="binding site" evidence="10">
    <location>
        <begin position="116"/>
        <end position="122"/>
    </location>
    <ligand>
        <name>ATP</name>
        <dbReference type="ChEBI" id="CHEBI:30616"/>
    </ligand>
</feature>
<evidence type="ECO:0000313" key="15">
    <source>
        <dbReference type="Proteomes" id="UP000287361"/>
    </source>
</evidence>
<feature type="domain" description="Mur ligase C-terminal" evidence="12">
    <location>
        <begin position="324"/>
        <end position="446"/>
    </location>
</feature>
<reference evidence="14 15" key="1">
    <citation type="submission" date="2018-10" db="EMBL/GenBank/DDBJ databases">
        <title>Draft Genome Sequence of Anaerotignum sp. KCTC 15736.</title>
        <authorList>
            <person name="Choi S.H."/>
            <person name="Kim J.S."/>
            <person name="Kang S.W."/>
            <person name="Lee J.S."/>
            <person name="Park S.H."/>
        </authorList>
    </citation>
    <scope>NUCLEOTIDE SEQUENCE [LARGE SCALE GENOMIC DNA]</scope>
    <source>
        <strain evidence="14 15">KCTC 15736</strain>
    </source>
</reference>
<name>A0A401LFC9_9FIRM</name>
<dbReference type="Pfam" id="PF08245">
    <property type="entry name" value="Mur_ligase_M"/>
    <property type="match status" value="1"/>
</dbReference>
<evidence type="ECO:0000256" key="3">
    <source>
        <dbReference type="ARBA" id="ARBA00022618"/>
    </source>
</evidence>
<evidence type="ECO:0000256" key="9">
    <source>
        <dbReference type="ARBA" id="ARBA00023316"/>
    </source>
</evidence>
<dbReference type="Gene3D" id="3.90.190.20">
    <property type="entry name" value="Mur ligase, C-terminal domain"/>
    <property type="match status" value="1"/>
</dbReference>
<comment type="function">
    <text evidence="10 11">Involved in cell wall formation. Catalyzes the final step in the synthesis of UDP-N-acetylmuramoyl-pentapeptide, the precursor of murein.</text>
</comment>
<dbReference type="Gene3D" id="3.40.1190.10">
    <property type="entry name" value="Mur-like, catalytic domain"/>
    <property type="match status" value="1"/>
</dbReference>
<dbReference type="PANTHER" id="PTHR43024:SF1">
    <property type="entry name" value="UDP-N-ACETYLMURAMOYL-TRIPEPTIDE--D-ALANYL-D-ALANINE LIGASE"/>
    <property type="match status" value="1"/>
</dbReference>
<evidence type="ECO:0000256" key="2">
    <source>
        <dbReference type="ARBA" id="ARBA00022598"/>
    </source>
</evidence>
<dbReference type="SUPFAM" id="SSF53623">
    <property type="entry name" value="MurD-like peptide ligases, catalytic domain"/>
    <property type="match status" value="1"/>
</dbReference>
<dbReference type="GO" id="GO:0051301">
    <property type="term" value="P:cell division"/>
    <property type="evidence" value="ECO:0007669"/>
    <property type="project" value="UniProtKB-KW"/>
</dbReference>
<dbReference type="HAMAP" id="MF_02019">
    <property type="entry name" value="MurF"/>
    <property type="match status" value="1"/>
</dbReference>
<dbReference type="GO" id="GO:0009252">
    <property type="term" value="P:peptidoglycan biosynthetic process"/>
    <property type="evidence" value="ECO:0007669"/>
    <property type="project" value="UniProtKB-UniRule"/>
</dbReference>
<evidence type="ECO:0000256" key="7">
    <source>
        <dbReference type="ARBA" id="ARBA00022984"/>
    </source>
</evidence>
<comment type="catalytic activity">
    <reaction evidence="10 11">
        <text>D-alanyl-D-alanine + UDP-N-acetyl-alpha-D-muramoyl-L-alanyl-gamma-D-glutamyl-meso-2,6-diaminopimelate + ATP = UDP-N-acetyl-alpha-D-muramoyl-L-alanyl-gamma-D-glutamyl-meso-2,6-diaminopimeloyl-D-alanyl-D-alanine + ADP + phosphate + H(+)</text>
        <dbReference type="Rhea" id="RHEA:28374"/>
        <dbReference type="ChEBI" id="CHEBI:15378"/>
        <dbReference type="ChEBI" id="CHEBI:30616"/>
        <dbReference type="ChEBI" id="CHEBI:43474"/>
        <dbReference type="ChEBI" id="CHEBI:57822"/>
        <dbReference type="ChEBI" id="CHEBI:61386"/>
        <dbReference type="ChEBI" id="CHEBI:83905"/>
        <dbReference type="ChEBI" id="CHEBI:456216"/>
        <dbReference type="EC" id="6.3.2.10"/>
    </reaction>
</comment>
<dbReference type="PANTHER" id="PTHR43024">
    <property type="entry name" value="UDP-N-ACETYLMURAMOYL-TRIPEPTIDE--D-ALANYL-D-ALANINE LIGASE"/>
    <property type="match status" value="1"/>
</dbReference>
<organism evidence="14 15">
    <name type="scientific">Anaerotignum faecicola</name>
    <dbReference type="NCBI Taxonomy" id="2358141"/>
    <lineage>
        <taxon>Bacteria</taxon>
        <taxon>Bacillati</taxon>
        <taxon>Bacillota</taxon>
        <taxon>Clostridia</taxon>
        <taxon>Lachnospirales</taxon>
        <taxon>Anaerotignaceae</taxon>
        <taxon>Anaerotignum</taxon>
    </lineage>
</organism>
<keyword evidence="15" id="KW-1185">Reference proteome</keyword>
<evidence type="ECO:0000256" key="5">
    <source>
        <dbReference type="ARBA" id="ARBA00022840"/>
    </source>
</evidence>
<accession>A0A401LFC9</accession>
<dbReference type="SUPFAM" id="SSF63418">
    <property type="entry name" value="MurE/MurF N-terminal domain"/>
    <property type="match status" value="1"/>
</dbReference>
<keyword evidence="8 10" id="KW-0131">Cell cycle</keyword>
<evidence type="ECO:0000256" key="4">
    <source>
        <dbReference type="ARBA" id="ARBA00022741"/>
    </source>
</evidence>
<proteinExistence type="inferred from homology"/>
<evidence type="ECO:0000256" key="6">
    <source>
        <dbReference type="ARBA" id="ARBA00022960"/>
    </source>
</evidence>
<dbReference type="Proteomes" id="UP000287361">
    <property type="component" value="Unassembled WGS sequence"/>
</dbReference>
<dbReference type="EMBL" id="BHVZ01000009">
    <property type="protein sequence ID" value="GCB30075.1"/>
    <property type="molecule type" value="Genomic_DNA"/>
</dbReference>
<dbReference type="InterPro" id="IPR036565">
    <property type="entry name" value="Mur-like_cat_sf"/>
</dbReference>
<dbReference type="NCBIfam" id="TIGR01143">
    <property type="entry name" value="murF"/>
    <property type="match status" value="1"/>
</dbReference>
<dbReference type="GO" id="GO:0008766">
    <property type="term" value="F:UDP-N-acetylmuramoylalanyl-D-glutamyl-2,6-diaminopimelate-D-alanyl-D-alanine ligase activity"/>
    <property type="evidence" value="ECO:0007669"/>
    <property type="project" value="RHEA"/>
</dbReference>
<dbReference type="SUPFAM" id="SSF53244">
    <property type="entry name" value="MurD-like peptide ligases, peptide-binding domain"/>
    <property type="match status" value="1"/>
</dbReference>
<keyword evidence="9 10" id="KW-0961">Cell wall biogenesis/degradation</keyword>
<dbReference type="Gene3D" id="3.40.1390.10">
    <property type="entry name" value="MurE/MurF, N-terminal domain"/>
    <property type="match status" value="1"/>
</dbReference>
<feature type="domain" description="Mur ligase central" evidence="13">
    <location>
        <begin position="114"/>
        <end position="300"/>
    </location>
</feature>
<comment type="similarity">
    <text evidence="10">Belongs to the MurCDEF family. MurF subfamily.</text>
</comment>
<dbReference type="GO" id="GO:0008360">
    <property type="term" value="P:regulation of cell shape"/>
    <property type="evidence" value="ECO:0007669"/>
    <property type="project" value="UniProtKB-KW"/>
</dbReference>
<comment type="subcellular location">
    <subcellularLocation>
        <location evidence="10 11">Cytoplasm</location>
    </subcellularLocation>
</comment>
<dbReference type="GO" id="GO:0005737">
    <property type="term" value="C:cytoplasm"/>
    <property type="evidence" value="ECO:0007669"/>
    <property type="project" value="UniProtKB-SubCell"/>
</dbReference>
<protein>
    <recommendedName>
        <fullName evidence="10 11">UDP-N-acetylmuramoyl-tripeptide--D-alanyl-D-alanine ligase</fullName>
        <ecNumber evidence="10 11">6.3.2.10</ecNumber>
    </recommendedName>
    <alternativeName>
        <fullName evidence="10">D-alanyl-D-alanine-adding enzyme</fullName>
    </alternativeName>
</protein>
<dbReference type="InterPro" id="IPR013221">
    <property type="entry name" value="Mur_ligase_cen"/>
</dbReference>
<keyword evidence="6 10" id="KW-0133">Cell shape</keyword>
<dbReference type="AlphaFoldDB" id="A0A401LFC9"/>
<dbReference type="InterPro" id="IPR005863">
    <property type="entry name" value="UDP-N-AcMur_synth"/>
</dbReference>
<evidence type="ECO:0000256" key="8">
    <source>
        <dbReference type="ARBA" id="ARBA00023306"/>
    </source>
</evidence>
<dbReference type="InterPro" id="IPR051046">
    <property type="entry name" value="MurCDEF_CellWall_CoF430Synth"/>
</dbReference>
<dbReference type="UniPathway" id="UPA00219"/>
<gene>
    <name evidence="10 14" type="primary">murF</name>
    <name evidence="14" type="ORF">KGMB03357_17360</name>
</gene>
<dbReference type="GO" id="GO:0047480">
    <property type="term" value="F:UDP-N-acetylmuramoyl-tripeptide-D-alanyl-D-alanine ligase activity"/>
    <property type="evidence" value="ECO:0007669"/>
    <property type="project" value="UniProtKB-UniRule"/>
</dbReference>
<dbReference type="EC" id="6.3.2.10" evidence="10 11"/>
<dbReference type="OrthoDB" id="9801978at2"/>
<dbReference type="Pfam" id="PF02875">
    <property type="entry name" value="Mur_ligase_C"/>
    <property type="match status" value="1"/>
</dbReference>
<keyword evidence="4 10" id="KW-0547">Nucleotide-binding</keyword>
<keyword evidence="2 10" id="KW-0436">Ligase</keyword>
<evidence type="ECO:0000256" key="1">
    <source>
        <dbReference type="ARBA" id="ARBA00022490"/>
    </source>
</evidence>
<keyword evidence="5 10" id="KW-0067">ATP-binding</keyword>
<dbReference type="InterPro" id="IPR035911">
    <property type="entry name" value="MurE/MurF_N"/>
</dbReference>
<evidence type="ECO:0000256" key="10">
    <source>
        <dbReference type="HAMAP-Rule" id="MF_02019"/>
    </source>
</evidence>
<evidence type="ECO:0000313" key="14">
    <source>
        <dbReference type="EMBL" id="GCB30075.1"/>
    </source>
</evidence>
<dbReference type="GO" id="GO:0005524">
    <property type="term" value="F:ATP binding"/>
    <property type="evidence" value="ECO:0007669"/>
    <property type="project" value="UniProtKB-UniRule"/>
</dbReference>
<keyword evidence="3 10" id="KW-0132">Cell division</keyword>
<sequence>MKKITIREIIKATGAQMIALGDMEEALNKEIWYVTQDSRETKEGVLFVARVGEVRDGHDFLPQCFANGVTACLSQKVVAPTNGAIVLLVPDTGKALLDLAAYYRNLFDIPVVAVTGSVGKTTTKDMIASVVSQKYDTLWTQGNYNNEVGVPLTIFRIEEHHQAAIIEMGMNHFGELDRIAKAVRPNIGVISNVGVAHIEFLGSREGILKAKCEMLAHLEKDGVAILNADNDMLQTLEGKLPQKVRWFGVEHKKDFYADEIAQVGLEKTACTIHTPIGNVRVNIPIPGVHMVLNALSAAAVGVELGLTPEQVKAGIEGFRVTKNRMSIETTKDGITILNDVYNSNPVSCKASLDILANAKGRRIAVLGFMGELGDYAEEGHREVGIHAAEKGIDVLYCIGLCCDYMADAAKKAGMKEVYYLETQEEFWEKGLPTLKEGDTILLKASRSREFEKTVAKLQGVN</sequence>
<comment type="pathway">
    <text evidence="10 11">Cell wall biogenesis; peptidoglycan biosynthesis.</text>
</comment>
<evidence type="ECO:0000256" key="11">
    <source>
        <dbReference type="RuleBase" id="RU004136"/>
    </source>
</evidence>
<evidence type="ECO:0000259" key="12">
    <source>
        <dbReference type="Pfam" id="PF02875"/>
    </source>
</evidence>
<keyword evidence="1 10" id="KW-0963">Cytoplasm</keyword>